<dbReference type="GO" id="GO:0051083">
    <property type="term" value="P:'de novo' cotranslational protein folding"/>
    <property type="evidence" value="ECO:0007669"/>
    <property type="project" value="TreeGrafter"/>
</dbReference>
<evidence type="ECO:0000313" key="10">
    <source>
        <dbReference type="EMBL" id="PRW59436.1"/>
    </source>
</evidence>
<evidence type="ECO:0000256" key="6">
    <source>
        <dbReference type="ARBA" id="ARBA00023235"/>
    </source>
</evidence>
<dbReference type="InterPro" id="IPR046357">
    <property type="entry name" value="PPIase_dom_sf"/>
</dbReference>
<feature type="region of interest" description="Disordered" evidence="7">
    <location>
        <begin position="15"/>
        <end position="47"/>
    </location>
</feature>
<evidence type="ECO:0000256" key="5">
    <source>
        <dbReference type="ARBA" id="ARBA00023186"/>
    </source>
</evidence>
<dbReference type="GO" id="GO:0044183">
    <property type="term" value="F:protein folding chaperone"/>
    <property type="evidence" value="ECO:0007669"/>
    <property type="project" value="TreeGrafter"/>
</dbReference>
<keyword evidence="5" id="KW-0143">Chaperone</keyword>
<dbReference type="EC" id="5.2.1.8" evidence="3"/>
<name>A0A2P6TZE1_CHLSO</name>
<dbReference type="GO" id="GO:0015031">
    <property type="term" value="P:protein transport"/>
    <property type="evidence" value="ECO:0007669"/>
    <property type="project" value="InterPro"/>
</dbReference>
<dbReference type="OrthoDB" id="3366at2759"/>
<proteinExistence type="inferred from homology"/>
<dbReference type="GO" id="GO:0043022">
    <property type="term" value="F:ribosome binding"/>
    <property type="evidence" value="ECO:0007669"/>
    <property type="project" value="TreeGrafter"/>
</dbReference>
<evidence type="ECO:0000259" key="9">
    <source>
        <dbReference type="Pfam" id="PF05698"/>
    </source>
</evidence>
<dbReference type="PANTHER" id="PTHR30560">
    <property type="entry name" value="TRIGGER FACTOR CHAPERONE AND PEPTIDYL-PROLYL CIS/TRANS ISOMERASE"/>
    <property type="match status" value="1"/>
</dbReference>
<evidence type="ECO:0000256" key="4">
    <source>
        <dbReference type="ARBA" id="ARBA00023110"/>
    </source>
</evidence>
<dbReference type="InterPro" id="IPR008880">
    <property type="entry name" value="Trigger_fac_C"/>
</dbReference>
<reference evidence="10 11" key="1">
    <citation type="journal article" date="2018" name="Plant J.">
        <title>Genome sequences of Chlorella sorokiniana UTEX 1602 and Micractinium conductrix SAG 241.80: implications to maltose excretion by a green alga.</title>
        <authorList>
            <person name="Arriola M.B."/>
            <person name="Velmurugan N."/>
            <person name="Zhang Y."/>
            <person name="Plunkett M.H."/>
            <person name="Hondzo H."/>
            <person name="Barney B.M."/>
        </authorList>
    </citation>
    <scope>NUCLEOTIDE SEQUENCE [LARGE SCALE GENOMIC DNA]</scope>
    <source>
        <strain evidence="11">UTEX 1602</strain>
    </source>
</reference>
<evidence type="ECO:0000256" key="1">
    <source>
        <dbReference type="ARBA" id="ARBA00000971"/>
    </source>
</evidence>
<keyword evidence="11" id="KW-1185">Reference proteome</keyword>
<dbReference type="InterPro" id="IPR037041">
    <property type="entry name" value="Trigger_fac_C_sf"/>
</dbReference>
<sequence length="519" mass="56747">MSMQALAPQRAALAAPVAARPAAQPAKAARGTASRWAPQQQPRRRQQQLAAAASRRAVVAVAAPAGDVSVQEEKLEGAGMRLHVSVPGEQCKKAYNKLMKELRENTTVQGFRKGKAPDAALIAHVGGAQRVYNSVLSEMLEPVVAKAMAPYEGVAVIESEHIEQNAEELESRFSLEGGFSFSIRFDAVPPLTWKTPYSELQVAVESTGDESGDAAEVEKQLLSLRKSKAKLKVVADRGLQQGDLAIVNFSAKRADTGEELPGATRNSMRLDTDDADRTFLPGVVAIMMGMRPGEEKVAPLRFPTDESFQPPMLRGVEATVTLKMTELFDYDLPELSDEFANSLLPGGGLAGLREKLLEAQKFDREREQRERIADAFTAAVGRAVECDIPESLVNELGAQQYQVELTRLLSSGRMDYNTVQQLATPELAAQFAQSRREELLELQRTLLGMEDIAVKEGLKPSEAEIEAEFKAAATDFSKHGQEFDAARLREQVMETVQGNKVMDWLMANCKVTILPAREA</sequence>
<dbReference type="GO" id="GO:0043335">
    <property type="term" value="P:protein unfolding"/>
    <property type="evidence" value="ECO:0007669"/>
    <property type="project" value="TreeGrafter"/>
</dbReference>
<evidence type="ECO:0000259" key="8">
    <source>
        <dbReference type="Pfam" id="PF05697"/>
    </source>
</evidence>
<dbReference type="InterPro" id="IPR027304">
    <property type="entry name" value="Trigger_fact/SurA_dom_sf"/>
</dbReference>
<organism evidence="10 11">
    <name type="scientific">Chlorella sorokiniana</name>
    <name type="common">Freshwater green alga</name>
    <dbReference type="NCBI Taxonomy" id="3076"/>
    <lineage>
        <taxon>Eukaryota</taxon>
        <taxon>Viridiplantae</taxon>
        <taxon>Chlorophyta</taxon>
        <taxon>core chlorophytes</taxon>
        <taxon>Trebouxiophyceae</taxon>
        <taxon>Chlorellales</taxon>
        <taxon>Chlorellaceae</taxon>
        <taxon>Chlorella clade</taxon>
        <taxon>Chlorella</taxon>
    </lineage>
</organism>
<protein>
    <recommendedName>
        <fullName evidence="3">peptidylprolyl isomerase</fullName>
        <ecNumber evidence="3">5.2.1.8</ecNumber>
    </recommendedName>
</protein>
<evidence type="ECO:0000313" key="11">
    <source>
        <dbReference type="Proteomes" id="UP000239899"/>
    </source>
</evidence>
<evidence type="ECO:0000256" key="7">
    <source>
        <dbReference type="SAM" id="MobiDB-lite"/>
    </source>
</evidence>
<dbReference type="Proteomes" id="UP000239899">
    <property type="component" value="Unassembled WGS sequence"/>
</dbReference>
<dbReference type="STRING" id="3076.A0A2P6TZE1"/>
<dbReference type="SUPFAM" id="SSF109998">
    <property type="entry name" value="Triger factor/SurA peptide-binding domain-like"/>
    <property type="match status" value="1"/>
</dbReference>
<dbReference type="Pfam" id="PF05698">
    <property type="entry name" value="Trigger_C"/>
    <property type="match status" value="1"/>
</dbReference>
<comment type="catalytic activity">
    <reaction evidence="1">
        <text>[protein]-peptidylproline (omega=180) = [protein]-peptidylproline (omega=0)</text>
        <dbReference type="Rhea" id="RHEA:16237"/>
        <dbReference type="Rhea" id="RHEA-COMP:10747"/>
        <dbReference type="Rhea" id="RHEA-COMP:10748"/>
        <dbReference type="ChEBI" id="CHEBI:83833"/>
        <dbReference type="ChEBI" id="CHEBI:83834"/>
        <dbReference type="EC" id="5.2.1.8"/>
    </reaction>
</comment>
<feature type="domain" description="Trigger factor ribosome-binding bacterial" evidence="8">
    <location>
        <begin position="69"/>
        <end position="221"/>
    </location>
</feature>
<dbReference type="EMBL" id="LHPG02000004">
    <property type="protein sequence ID" value="PRW59436.1"/>
    <property type="molecule type" value="Genomic_DNA"/>
</dbReference>
<dbReference type="Gene3D" id="3.30.70.1050">
    <property type="entry name" value="Trigger factor ribosome-binding domain"/>
    <property type="match status" value="1"/>
</dbReference>
<keyword evidence="6" id="KW-0413">Isomerase</keyword>
<dbReference type="NCBIfam" id="TIGR00115">
    <property type="entry name" value="tig"/>
    <property type="match status" value="1"/>
</dbReference>
<dbReference type="SUPFAM" id="SSF102735">
    <property type="entry name" value="Trigger factor ribosome-binding domain"/>
    <property type="match status" value="1"/>
</dbReference>
<dbReference type="InterPro" id="IPR005215">
    <property type="entry name" value="Trig_fac"/>
</dbReference>
<dbReference type="GO" id="GO:0003755">
    <property type="term" value="F:peptidyl-prolyl cis-trans isomerase activity"/>
    <property type="evidence" value="ECO:0007669"/>
    <property type="project" value="UniProtKB-KW"/>
</dbReference>
<dbReference type="InterPro" id="IPR008881">
    <property type="entry name" value="Trigger_fac_ribosome-bd_bac"/>
</dbReference>
<dbReference type="Pfam" id="PF05697">
    <property type="entry name" value="Trigger_N"/>
    <property type="match status" value="1"/>
</dbReference>
<dbReference type="Gene3D" id="3.10.50.40">
    <property type="match status" value="1"/>
</dbReference>
<dbReference type="PANTHER" id="PTHR30560:SF3">
    <property type="entry name" value="TRIGGER FACTOR-LIKE PROTEIN TIG, CHLOROPLASTIC"/>
    <property type="match status" value="1"/>
</dbReference>
<comment type="caution">
    <text evidence="10">The sequence shown here is derived from an EMBL/GenBank/DDBJ whole genome shotgun (WGS) entry which is preliminary data.</text>
</comment>
<feature type="domain" description="Trigger factor C-terminal" evidence="9">
    <location>
        <begin position="349"/>
        <end position="506"/>
    </location>
</feature>
<dbReference type="HAMAP" id="MF_00303">
    <property type="entry name" value="Trigger_factor_Tig"/>
    <property type="match status" value="1"/>
</dbReference>
<dbReference type="Gene3D" id="1.10.3120.10">
    <property type="entry name" value="Trigger factor, C-terminal domain"/>
    <property type="match status" value="1"/>
</dbReference>
<dbReference type="AlphaFoldDB" id="A0A2P6TZE1"/>
<gene>
    <name evidence="10" type="ORF">C2E21_2463</name>
</gene>
<comment type="similarity">
    <text evidence="2">Belongs to the FKBP-type PPIase family. Tig subfamily.</text>
</comment>
<evidence type="ECO:0000256" key="3">
    <source>
        <dbReference type="ARBA" id="ARBA00013194"/>
    </source>
</evidence>
<accession>A0A2P6TZE1</accession>
<dbReference type="InterPro" id="IPR036611">
    <property type="entry name" value="Trigger_fac_ribosome-bd_sf"/>
</dbReference>
<keyword evidence="4" id="KW-0697">Rotamase</keyword>
<evidence type="ECO:0000256" key="2">
    <source>
        <dbReference type="ARBA" id="ARBA00005464"/>
    </source>
</evidence>